<dbReference type="RefSeq" id="WP_066286234.1">
    <property type="nucleotide sequence ID" value="NZ_CP016761.1"/>
</dbReference>
<name>A0A1B1Z0H5_9BACL</name>
<keyword evidence="3" id="KW-1185">Reference proteome</keyword>
<dbReference type="Proteomes" id="UP000077412">
    <property type="component" value="Chromosome"/>
</dbReference>
<protein>
    <submittedName>
        <fullName evidence="2">Uncharacterized protein</fullName>
    </submittedName>
</protein>
<feature type="transmembrane region" description="Helical" evidence="1">
    <location>
        <begin position="134"/>
        <end position="152"/>
    </location>
</feature>
<proteinExistence type="predicted"/>
<sequence length="153" mass="17492">MRKVILILQQLLLLCTSIILIAAVPSFLAGDDDIEFSLLRYGESVAGALRNLASPDSLTLYIHSQNMIIEPMPVNLSYEFVNEIYEIPLFPEVWDIVIYTLVMLLISFAATFIIAVMLGWCAELLPSSFKKRHYALASFLKHYLIYFLYFAFN</sequence>
<evidence type="ECO:0000313" key="3">
    <source>
        <dbReference type="Proteomes" id="UP000077412"/>
    </source>
</evidence>
<keyword evidence="1" id="KW-1133">Transmembrane helix</keyword>
<feature type="transmembrane region" description="Helical" evidence="1">
    <location>
        <begin position="96"/>
        <end position="122"/>
    </location>
</feature>
<dbReference type="AlphaFoldDB" id="A0A1B1Z0H5"/>
<accession>A0A1B1Z0H5</accession>
<dbReference type="KEGG" id="far:ABE41_002570"/>
<evidence type="ECO:0000313" key="2">
    <source>
        <dbReference type="EMBL" id="ANX10900.1"/>
    </source>
</evidence>
<dbReference type="STRING" id="255247.ABE41_002570"/>
<reference evidence="2 3" key="1">
    <citation type="submission" date="2016-08" db="EMBL/GenBank/DDBJ databases">
        <title>Complete genome sequence of Fictibacillus arsenicus G25-54, a strain with toxicity to nematodes and a potential arsenic-resistance activity.</title>
        <authorList>
            <person name="Zheng Z."/>
        </authorList>
    </citation>
    <scope>NUCLEOTIDE SEQUENCE [LARGE SCALE GENOMIC DNA]</scope>
    <source>
        <strain evidence="2 3">G25-54</strain>
    </source>
</reference>
<organism evidence="2 3">
    <name type="scientific">Fictibacillus arsenicus</name>
    <dbReference type="NCBI Taxonomy" id="255247"/>
    <lineage>
        <taxon>Bacteria</taxon>
        <taxon>Bacillati</taxon>
        <taxon>Bacillota</taxon>
        <taxon>Bacilli</taxon>
        <taxon>Bacillales</taxon>
        <taxon>Fictibacillaceae</taxon>
        <taxon>Fictibacillus</taxon>
    </lineage>
</organism>
<gene>
    <name evidence="2" type="ORF">ABE41_002570</name>
</gene>
<keyword evidence="1" id="KW-0812">Transmembrane</keyword>
<dbReference type="EMBL" id="CP016761">
    <property type="protein sequence ID" value="ANX10900.1"/>
    <property type="molecule type" value="Genomic_DNA"/>
</dbReference>
<evidence type="ECO:0000256" key="1">
    <source>
        <dbReference type="SAM" id="Phobius"/>
    </source>
</evidence>
<keyword evidence="1" id="KW-0472">Membrane</keyword>